<accession>A0A4R1SB98</accession>
<evidence type="ECO:0000256" key="3">
    <source>
        <dbReference type="ARBA" id="ARBA00022989"/>
    </source>
</evidence>
<name>A0A4R1SB98_HYDET</name>
<dbReference type="InterPro" id="IPR050368">
    <property type="entry name" value="ClC-type_chloride_channel"/>
</dbReference>
<evidence type="ECO:0000256" key="2">
    <source>
        <dbReference type="ARBA" id="ARBA00022692"/>
    </source>
</evidence>
<keyword evidence="4 5" id="KW-0472">Membrane</keyword>
<reference evidence="6 7" key="1">
    <citation type="submission" date="2019-03" db="EMBL/GenBank/DDBJ databases">
        <title>Genomic Encyclopedia of Type Strains, Phase IV (KMG-IV): sequencing the most valuable type-strain genomes for metagenomic binning, comparative biology and taxonomic classification.</title>
        <authorList>
            <person name="Goeker M."/>
        </authorList>
    </citation>
    <scope>NUCLEOTIDE SEQUENCE [LARGE SCALE GENOMIC DNA]</scope>
    <source>
        <strain evidence="6 7">LX-B</strain>
    </source>
</reference>
<feature type="transmembrane region" description="Helical" evidence="5">
    <location>
        <begin position="299"/>
        <end position="325"/>
    </location>
</feature>
<dbReference type="PANTHER" id="PTHR43427">
    <property type="entry name" value="CHLORIDE CHANNEL PROTEIN CLC-E"/>
    <property type="match status" value="1"/>
</dbReference>
<feature type="transmembrane region" description="Helical" evidence="5">
    <location>
        <begin position="52"/>
        <end position="72"/>
    </location>
</feature>
<evidence type="ECO:0000313" key="7">
    <source>
        <dbReference type="Proteomes" id="UP000295008"/>
    </source>
</evidence>
<dbReference type="GO" id="GO:0016020">
    <property type="term" value="C:membrane"/>
    <property type="evidence" value="ECO:0007669"/>
    <property type="project" value="UniProtKB-SubCell"/>
</dbReference>
<evidence type="ECO:0000256" key="1">
    <source>
        <dbReference type="ARBA" id="ARBA00004141"/>
    </source>
</evidence>
<feature type="transmembrane region" description="Helical" evidence="5">
    <location>
        <begin position="183"/>
        <end position="206"/>
    </location>
</feature>
<comment type="caution">
    <text evidence="6">The sequence shown here is derived from an EMBL/GenBank/DDBJ whole genome shotgun (WGS) entry which is preliminary data.</text>
</comment>
<feature type="transmembrane region" description="Helical" evidence="5">
    <location>
        <begin position="15"/>
        <end position="40"/>
    </location>
</feature>
<feature type="transmembrane region" description="Helical" evidence="5">
    <location>
        <begin position="337"/>
        <end position="357"/>
    </location>
</feature>
<dbReference type="OrthoDB" id="9767361at2"/>
<dbReference type="EMBL" id="SLUN01000001">
    <property type="protein sequence ID" value="TCL76825.1"/>
    <property type="molecule type" value="Genomic_DNA"/>
</dbReference>
<feature type="transmembrane region" description="Helical" evidence="5">
    <location>
        <begin position="257"/>
        <end position="278"/>
    </location>
</feature>
<feature type="transmembrane region" description="Helical" evidence="5">
    <location>
        <begin position="147"/>
        <end position="171"/>
    </location>
</feature>
<dbReference type="Gene3D" id="1.10.3080.10">
    <property type="entry name" value="Clc chloride channel"/>
    <property type="match status" value="1"/>
</dbReference>
<dbReference type="Proteomes" id="UP000295008">
    <property type="component" value="Unassembled WGS sequence"/>
</dbReference>
<feature type="transmembrane region" description="Helical" evidence="5">
    <location>
        <begin position="218"/>
        <end position="237"/>
    </location>
</feature>
<evidence type="ECO:0000256" key="4">
    <source>
        <dbReference type="ARBA" id="ARBA00023136"/>
    </source>
</evidence>
<comment type="subcellular location">
    <subcellularLocation>
        <location evidence="1">Membrane</location>
        <topology evidence="1">Multi-pass membrane protein</topology>
    </subcellularLocation>
</comment>
<dbReference type="AlphaFoldDB" id="A0A4R1SB98"/>
<dbReference type="RefSeq" id="WP_132012225.1">
    <property type="nucleotide sequence ID" value="NZ_SLUN01000001.1"/>
</dbReference>
<dbReference type="PRINTS" id="PR00762">
    <property type="entry name" value="CLCHANNEL"/>
</dbReference>
<dbReference type="GO" id="GO:0015108">
    <property type="term" value="F:chloride transmembrane transporter activity"/>
    <property type="evidence" value="ECO:0007669"/>
    <property type="project" value="InterPro"/>
</dbReference>
<dbReference type="PANTHER" id="PTHR43427:SF12">
    <property type="entry name" value="CHLORIDE TRANSPORTER"/>
    <property type="match status" value="1"/>
</dbReference>
<evidence type="ECO:0000256" key="5">
    <source>
        <dbReference type="SAM" id="Phobius"/>
    </source>
</evidence>
<keyword evidence="3 5" id="KW-1133">Transmembrane helix</keyword>
<proteinExistence type="predicted"/>
<dbReference type="InterPro" id="IPR001807">
    <property type="entry name" value="ClC"/>
</dbReference>
<organism evidence="6 7">
    <name type="scientific">Hydrogenispora ethanolica</name>
    <dbReference type="NCBI Taxonomy" id="1082276"/>
    <lineage>
        <taxon>Bacteria</taxon>
        <taxon>Bacillati</taxon>
        <taxon>Bacillota</taxon>
        <taxon>Hydrogenispora</taxon>
    </lineage>
</organism>
<keyword evidence="2 5" id="KW-0812">Transmembrane</keyword>
<dbReference type="Pfam" id="PF00654">
    <property type="entry name" value="Voltage_CLC"/>
    <property type="match status" value="1"/>
</dbReference>
<evidence type="ECO:0000313" key="6">
    <source>
        <dbReference type="EMBL" id="TCL76825.1"/>
    </source>
</evidence>
<protein>
    <submittedName>
        <fullName evidence="6">H+/Cl-antiporter ClcA</fullName>
    </submittedName>
</protein>
<gene>
    <name evidence="6" type="ORF">EDC14_1001108</name>
</gene>
<keyword evidence="7" id="KW-1185">Reference proteome</keyword>
<dbReference type="InterPro" id="IPR014743">
    <property type="entry name" value="Cl-channel_core"/>
</dbReference>
<dbReference type="SUPFAM" id="SSF81340">
    <property type="entry name" value="Clc chloride channel"/>
    <property type="match status" value="1"/>
</dbReference>
<sequence length="445" mass="46576">MRKTFLEETVLFVSIIKWAILATLVGLVVGLSTTVFLKALGLSGAAVQGHRYYFLLLPLALFLSSLLVKHLAPDAEGHGTEKVIEAVHKRWGKIKLMVVPVKLVATIITLAFGGSAGKEGPCAQIGAGMASSMADLLKLTKEDRKKLVICGISAGFAAVFGTPIAGALFAVEVLVLGKVLQEVLFPALVAAIVSFQIATSFGIHYFHQAILLPRFSQLLLMEMLLAGVFFGLVALLLVEALKLAETYAKKLPVGKPWLGLVGGAILAGLALIFSPLYLGLGVETLEAAINGGPVPPLAFLGKILFTAITLSMGGSGGILTPVFFIGSTAGSALAQLFHLNTGAFAAIGMVALLAGAANTPIAASVMAIEILGPQIGPYAAIACLVSYTAAGHRSVYASQILGVSKSASINVPLMKELEKVDDLEIRNQPGKILYLLRKALFHKNS</sequence>